<gene>
    <name evidence="6" type="ORF">BRAA09T39591Z</name>
</gene>
<dbReference type="GO" id="GO:0010098">
    <property type="term" value="P:suspensor development"/>
    <property type="evidence" value="ECO:0007669"/>
    <property type="project" value="InterPro"/>
</dbReference>
<feature type="chain" id="PRO_5018244417" description="Embryo surrounding factor 1 brassicaceae domain-containing protein" evidence="4">
    <location>
        <begin position="22"/>
        <end position="82"/>
    </location>
</feature>
<protein>
    <recommendedName>
        <fullName evidence="5">Embryo surrounding factor 1 brassicaceae domain-containing protein</fullName>
    </recommendedName>
</protein>
<organism evidence="6">
    <name type="scientific">Brassica campestris</name>
    <name type="common">Field mustard</name>
    <dbReference type="NCBI Taxonomy" id="3711"/>
    <lineage>
        <taxon>Eukaryota</taxon>
        <taxon>Viridiplantae</taxon>
        <taxon>Streptophyta</taxon>
        <taxon>Embryophyta</taxon>
        <taxon>Tracheophyta</taxon>
        <taxon>Spermatophyta</taxon>
        <taxon>Magnoliopsida</taxon>
        <taxon>eudicotyledons</taxon>
        <taxon>Gunneridae</taxon>
        <taxon>Pentapetalae</taxon>
        <taxon>rosids</taxon>
        <taxon>malvids</taxon>
        <taxon>Brassicales</taxon>
        <taxon>Brassicaceae</taxon>
        <taxon>Brassiceae</taxon>
        <taxon>Brassica</taxon>
    </lineage>
</organism>
<proteinExistence type="inferred from homology"/>
<evidence type="ECO:0000259" key="5">
    <source>
        <dbReference type="Pfam" id="PF18209"/>
    </source>
</evidence>
<evidence type="ECO:0000313" key="6">
    <source>
        <dbReference type="EMBL" id="VDC61980.1"/>
    </source>
</evidence>
<dbReference type="Pfam" id="PF18209">
    <property type="entry name" value="ESF1"/>
    <property type="match status" value="1"/>
</dbReference>
<comment type="similarity">
    <text evidence="1">Belongs to the MEG family.</text>
</comment>
<keyword evidence="2 4" id="KW-0732">Signal</keyword>
<dbReference type="AlphaFoldDB" id="A0A3P5YKN4"/>
<feature type="domain" description="Embryo surrounding factor 1 brassicaceae" evidence="5">
    <location>
        <begin position="32"/>
        <end position="76"/>
    </location>
</feature>
<sequence length="82" mass="9385">MKIQASLIFMFILSFFALHQCAKMNVRGIEDSNIVIPSNCVHVMCSRIFVRNCWCCPGPDRKCWKDEASCDAICLRPHLPPK</sequence>
<name>A0A3P5YKN4_BRACM</name>
<dbReference type="EMBL" id="LR031568">
    <property type="protein sequence ID" value="VDC61980.1"/>
    <property type="molecule type" value="Genomic_DNA"/>
</dbReference>
<keyword evidence="3" id="KW-1015">Disulfide bond</keyword>
<reference evidence="6" key="1">
    <citation type="submission" date="2018-11" db="EMBL/GenBank/DDBJ databases">
        <authorList>
            <consortium name="Genoscope - CEA"/>
            <person name="William W."/>
        </authorList>
    </citation>
    <scope>NUCLEOTIDE SEQUENCE</scope>
</reference>
<evidence type="ECO:0000256" key="2">
    <source>
        <dbReference type="ARBA" id="ARBA00022729"/>
    </source>
</evidence>
<feature type="signal peptide" evidence="4">
    <location>
        <begin position="1"/>
        <end position="21"/>
    </location>
</feature>
<dbReference type="InterPro" id="IPR041608">
    <property type="entry name" value="ESF1_brassicaceae"/>
</dbReference>
<evidence type="ECO:0000256" key="4">
    <source>
        <dbReference type="SAM" id="SignalP"/>
    </source>
</evidence>
<evidence type="ECO:0000256" key="3">
    <source>
        <dbReference type="ARBA" id="ARBA00023157"/>
    </source>
</evidence>
<accession>A0A3P5YKN4</accession>
<evidence type="ECO:0000256" key="1">
    <source>
        <dbReference type="ARBA" id="ARBA00010149"/>
    </source>
</evidence>